<feature type="region of interest" description="Disordered" evidence="1">
    <location>
        <begin position="703"/>
        <end position="724"/>
    </location>
</feature>
<dbReference type="STRING" id="926571.NVIE_001020"/>
<keyword evidence="2" id="KW-0812">Transmembrane</keyword>
<keyword evidence="4" id="KW-1185">Reference proteome</keyword>
<evidence type="ECO:0000256" key="1">
    <source>
        <dbReference type="SAM" id="MobiDB-lite"/>
    </source>
</evidence>
<feature type="compositionally biased region" description="Low complexity" evidence="1">
    <location>
        <begin position="714"/>
        <end position="724"/>
    </location>
</feature>
<feature type="compositionally biased region" description="Basic and acidic residues" evidence="1">
    <location>
        <begin position="143"/>
        <end position="169"/>
    </location>
</feature>
<feature type="transmembrane region" description="Helical" evidence="2">
    <location>
        <begin position="270"/>
        <end position="291"/>
    </location>
</feature>
<keyword evidence="2" id="KW-1133">Transmembrane helix</keyword>
<proteinExistence type="predicted"/>
<feature type="region of interest" description="Disordered" evidence="1">
    <location>
        <begin position="111"/>
        <end position="178"/>
    </location>
</feature>
<feature type="region of interest" description="Disordered" evidence="1">
    <location>
        <begin position="808"/>
        <end position="832"/>
    </location>
</feature>
<feature type="transmembrane region" description="Helical" evidence="2">
    <location>
        <begin position="3903"/>
        <end position="3920"/>
    </location>
</feature>
<protein>
    <submittedName>
        <fullName evidence="3">Putative cell wall surface anchor family protein</fullName>
    </submittedName>
</protein>
<accession>A0A060HF95</accession>
<reference evidence="3 4" key="1">
    <citation type="journal article" date="2014" name="Int. J. Syst. Evol. Microbiol.">
        <title>Nitrososphaera viennensis gen. nov., sp. nov., an aerobic and mesophilic, ammonia-oxidizing archaeon from soil and a member of the archaeal phylum Thaumarchaeota.</title>
        <authorList>
            <person name="Stieglmeier M."/>
            <person name="Klingl A."/>
            <person name="Alves R.J."/>
            <person name="Rittmann S.K."/>
            <person name="Melcher M."/>
            <person name="Leisch N."/>
            <person name="Schleper C."/>
        </authorList>
    </citation>
    <scope>NUCLEOTIDE SEQUENCE [LARGE SCALE GENOMIC DNA]</scope>
    <source>
        <strain evidence="3">EN76</strain>
    </source>
</reference>
<name>A0A060HF95_9ARCH</name>
<dbReference type="EMBL" id="CP007536">
    <property type="protein sequence ID" value="AIC14283.1"/>
    <property type="molecule type" value="Genomic_DNA"/>
</dbReference>
<feature type="transmembrane region" description="Helical" evidence="2">
    <location>
        <begin position="219"/>
        <end position="238"/>
    </location>
</feature>
<evidence type="ECO:0000256" key="2">
    <source>
        <dbReference type="SAM" id="Phobius"/>
    </source>
</evidence>
<feature type="transmembrane region" description="Helical" evidence="2">
    <location>
        <begin position="3874"/>
        <end position="3896"/>
    </location>
</feature>
<keyword evidence="2" id="KW-0472">Membrane</keyword>
<feature type="compositionally biased region" description="Low complexity" evidence="1">
    <location>
        <begin position="122"/>
        <end position="135"/>
    </location>
</feature>
<gene>
    <name evidence="3" type="ORF">NVIE_001020</name>
</gene>
<dbReference type="KEGG" id="nvn:NVIE_001020"/>
<dbReference type="HOGENOM" id="CLU_000170_0_0_2"/>
<evidence type="ECO:0000313" key="4">
    <source>
        <dbReference type="Proteomes" id="UP000027093"/>
    </source>
</evidence>
<dbReference type="Proteomes" id="UP000027093">
    <property type="component" value="Chromosome"/>
</dbReference>
<feature type="compositionally biased region" description="Polar residues" evidence="1">
    <location>
        <begin position="817"/>
        <end position="832"/>
    </location>
</feature>
<evidence type="ECO:0000313" key="3">
    <source>
        <dbReference type="EMBL" id="AIC14283.1"/>
    </source>
</evidence>
<organism evidence="3 4">
    <name type="scientific">Nitrososphaera viennensis EN76</name>
    <dbReference type="NCBI Taxonomy" id="926571"/>
    <lineage>
        <taxon>Archaea</taxon>
        <taxon>Nitrososphaerota</taxon>
        <taxon>Nitrososphaeria</taxon>
        <taxon>Nitrososphaerales</taxon>
        <taxon>Nitrososphaeraceae</taxon>
        <taxon>Nitrososphaera</taxon>
    </lineage>
</organism>
<sequence>MSERALGGYYHSMPFPRSLSGGMKDRSLLLFCGLAAAAALFLTVSNTGQAFAELSPTHLQDAAASATAVDHAPRAFSRSIGDSVSVASNFDNLGARIPRVFNVGISDGLNIATSPTPPPPSSAATNTTTTARPSTGLQQGMGRAEEKLGPRNPIESKGDPTSKDPKDSSVQEQPQGSISQELESVLSTLMQDLLGSDDSEPDDSSSSNNTAAVQVPPTIYIDSLYGAYAMAIIVISVGKSPRVARVRRQIVALYALESPEDKQRDAEMPMYARVAIIVIVIVAAVAMASAVEPVMGEAFADTNKAAIVYIEGSTPKYREWIPSAGGGGSWSSPVSLTAADTTLNTAKIEFSPVSSKRVIVTMDNNGNLDSYVCSIGCTDASSWTFTNNFVDVTASTVTASYRPWDIEYEHTSGDLMIVYDYPESGSSATDDLFYRIMTNSQTSFGSESSINDSGNSATAGLYSFVAMDSQKTSGSDEMALIAVDATASDASAIVWNGNNWTTLPQTELSTSVSIATEEAVAIAYETNSGDILVVAGEGSNIRYNTFSNTSNTWGTSSTSAGTWAVGTINWVRLVPDPRSTSNAIFLAGSGSSNDLDSAYWSGSAWTDHAEHDAGISGNAARVFDFAWDGSSSNGVLAWSTASNSISFTRGDPSSGTFGTDGTFTVDADASTTSWIRLASNPTTADTVAALGLEDDGNSDIGGIRWDGSTNAPVSTGTDDISTTSTNNSWEPFSIDFQKVVAIATKNISDTIATSPSIVAAKFKVASIPQTITITPTIVKKVTRSLPNTVTVSDSIARSVTVTPDTTPAAMAYRSDDGTNGSSSPKYREWNPTTKTWGSQVELESAGSPIRNAWIEFSPVSTKRVIIVLSEDGTLDSYACDFGCTIPSSWTVTHDIVDLWNVVTPAAQKRPFDIEFEKTSGDLMLVYDKEDGGDPATDLFYRIMPDSSHTFGSESVIDDTDTAAPDNVYSFIRLDSRRTPGSNDLGLVAESETNHRAVAWYWNGSTDTFGNMITLTTSVSTDVDYEGVGIGFETSTGDLVAVAAEGANVVYAQFSGGSWSTPANVGTLNVSTVRWVRFVPNPNAGTDGIQLVVSGYTGSAHQLNSAYWNATGWKIHAGETRHDASIDDSATRVFDFAWDNAGDATRGILVWGNGNNNMVFKRYTVPDTWTTIDFGAGAISDDGTHPWVSLNEHGNPISADAVSVLGAAIDNGADIGQLRWDGSASSVASWTDDGATAVGNTSSESFHVDFRRSPVLKKFPSIALTVADTLAAKIKTKVFSETVTFTVSLEAEKGSPTDSARSAAVYRSNTGTALLNSPKYREWNPATQAWSAEVELANTGSPVRDALIRFSPDSSLRVVVSHSDDGTLNLFKCDSSCTSASSWTLVAADFADTGTTNSAKPYRPYDILFETTGERLVIVYDKELTEDADFYYRTFDGTTLSGETGVNLGGAADAEELRYLHLAAHPTTNEMTVAILDATNLRSYGAVWSGSAWGNVQTVSSSLSIENADGDSVDVAYETLTGASLVFSGNGGNSAAYARWTGSSWTTGTTNPNPGVTSEDVKFVSLKSDPLSSSNKVMACQGDDESDLSCSQFAAGTPGAWTLITTNTGTAAGRAFDFAYNPAGTTGLLVSSSGASGTLDYRAFNGTGFGNASTLSAAGTHKWVLGASAISATDVVNSMFLKSNSNFDTGAIRSKAGTTALIGDASLTGDSGNDTYESMHIDFQKSKRVKRASADTITVAPAVTRGLGKSLSDTVTIAPAVSKAVGKPVSDTITVSAVAAKNPTVTIPLSITVTDSVRKRVTRSVTDTITVGDSITKHIIYSPSVALSINDSVARHVSATRSVADTVAIGVSAGGAYHASRPVSDTLSVSPDVARAYHATRSASVSLSVSDAIAKSITRSLSDTVTVAPSIGRAYSPSRSLSDTVTVAPEVARAYLASRSMAETLSVSDAVAGTSAFAREIADSVSFATAVSSSASRSLPNTISITDSISPTTGRSLANTISLADAITTRTSRSVSDSVAVTDSIARRASRSLADSLSATDSISRRASRSAAETVSVTDAIATTAKRSLADTLSVADAISTSAIRALANTVSLTDAINTRTSRSLSDSISVAETLSGIAARPLSTTITVTDAISILSTRNISDTVTVMAEILQEGRRSVDSNVSISDSISTKVSRTLSDLLSLADSAKPNVNRRLLTSLTVTDAISQTVSRSLADSLSLSDAVSTAVTRSLSDALDLTDAIAKSVSRSTSDSIGIADAISARTSRSLSDSIAVTDSVATRTSRPVSDALAVTDAVRTSVSRSISDSLSVDAAVSTSVSRFLSDSLSVTDAIAKSVSHSLSDSIAVADAIAKSVSRSVSETVGVTDAITRSASRSLSDPVVLADAITTAVSRSIADTIPVTDAIVPNSRRSMSDTLTLADSISHTASRSVSETLSLTDAVSTTASRSMADSVAVTDAIAKSVSRSIADSVTVAATANSGPSRSSSDSISLSDAVSVKVSRSISDSVTVISEILQEGKRSADVSIAISDAITIAVSRSLADSVSLASNITTAVSRSLSDTVTVADSISRSVSRSLSDSISATDAISTTVSRSLADSLSITPAINSTTSRSLADSVSIADAIITSASRSLSDNIALADSISTSVSRSLADTVSVADAIARAAADSRSPSDSIAATDAIATTASRSISDALSVTDALSSRAIRSLSETLSVTDIVASRTSRSLSDAITVADAIAKSVSRSMSETVGITDAVSTSASRSASDSVAVADSISTATSRSLQDALSITDAASPTGVRSLSETVAIADSISRSVSRSISDTLTVASAIVPTTSSGLADALAITDAIGRSISRSIADTLTVTPSANSGATPAVFDSVAVTASVSIGVSRSISDSVTVISEILQEGARTADVSIIVGDAITTRVSRSISDALSVTADDMLKSMSRSPSDTVTVADAITGKTSRSLSDALSLADGISTSTSRSLDDAVSMTDSISRAVSRSIVDALAPADSVSTAVTRSLADSVAVADTALGKSVFRSASDTIALEDKISMAVTRSVTEAVTLADSAVQSTGSKLFDSVAVGDHISTSVSRTVSEVLSMADAASESTSRPVADALSVTDAVKISVAGAVSDSVAASDVIKMSVSRSVADSATVSDAMATSGDRSPAETVSVTDAISMSASRSVSDALAVSDNASRAPALAVADTLAVADAISTSNSYSVTVSDTVSAADSMTRALGASRLAGDALATTDAIGTPASLARAISDTLAVADAALAGGSINVPISDLLTVSDAIAKAGSGPFSDAVAVTDAVSIGISRSIEDAMSMADSVVPPVMRAMGDAVAIADQVSAMMGTAVSIADSVGINSQITNVSVHWNRVFEEGVNLADCTPFSCNQSLHFDEGLSLADDDFFTSPPGRVLPASIAVTDSIGVNRPQTFISLADSVEVSPAVKPLLPILVNNHADDHGRPPNFSVPGNYTWDGTPASLRDALELEPLYFNTTVNRDNLPNQIITLRLWDVAIVPTANLPANNTLISDRAANIPAGVPVQVRVNFMDTPSLSRHSDFIRSLDVQFTPAMLTTDFGLIVTPMDAPPAGASVPPEELRPLYIDVRWWGNVPGGSDPSVQSYYQNPPTFTFTVTDEWARSESAVRDANGVPLIKLRLLNEATNQWEEINTVQRPTSSANDGTYTFTATLPHFSDYVITAVKSATSGSGSSSSTPPVKPRIFAVNLVDSIALATSSSSKAVGEIIEFVNEKFSANLLDSVVVSSKPVAYNTFKILKDVEVSITVVDVRQESVAPPSATAVIQTDITNAGDLAEKFTLNFWYNDQTGKRAFDLSQQVDVEAHGFKTLQVTIPFTEPGTYRVTAEARSVPENDLLESTQLTVVVPWLSVYLYVLMTVAIAILGGSAIAIALYMARNGMAIAAGAGAAGALILLLGRKRKPRVRVAEKRPVDYDYDDGDGNGNGGDDDYDLLVNVKLANGSEGRLAPGERMALFDFEIINKSRRKQEFVLAYHLVDMAGAAMMPESVAEVKIAKHKTQLRNAKLELLAGAYVLHVEARTARGEVLSSDRVSVRTA</sequence>